<dbReference type="EMBL" id="MKFU01000032">
    <property type="protein sequence ID" value="OHY90384.1"/>
    <property type="molecule type" value="Genomic_DNA"/>
</dbReference>
<dbReference type="InterPro" id="IPR029787">
    <property type="entry name" value="Nucleotide_cyclase"/>
</dbReference>
<dbReference type="CDD" id="cd01949">
    <property type="entry name" value="GGDEF"/>
    <property type="match status" value="1"/>
</dbReference>
<name>A0A1S2CNR8_AERSO</name>
<evidence type="ECO:0000313" key="5">
    <source>
        <dbReference type="EMBL" id="OHY90384.1"/>
    </source>
</evidence>
<gene>
    <name evidence="5" type="ORF">BJD16_19140</name>
</gene>
<proteinExistence type="predicted"/>
<dbReference type="InterPro" id="IPR000160">
    <property type="entry name" value="GGDEF_dom"/>
</dbReference>
<evidence type="ECO:0000256" key="2">
    <source>
        <dbReference type="ARBA" id="ARBA00034247"/>
    </source>
</evidence>
<dbReference type="OrthoDB" id="5593118at2"/>
<sequence>MTLFSGKSPTLHWPPALARQFIVKVLGLALLALTGLGCVFYYTYQSLRHDMDLITAKQKNVFEVFYQRAKILEVENITSYLAYQRSLESPNHLVRNKPNTNYLYGYDLRSKYRFADIPLQYPAANILNTFRYALSYPEVINIYTIWNDYRLIGMVADNDVLPARLAPIKVDLMTLPAWYHYFGCASFAPGRPFCSADEAFVSDIEIDSFSMRSTIVMSFPFIHPSGHGGYQYGLLSIDIAVDEAFRDVLRPFDTVNPTRTNISFEAAEPCHRWHVCLSKPFMRTKAGEDLYLKWSYSWLDFVKLTLQGAAFKVYLIVLLLGMITWKQLYLRLRTLAHTDHLTRLPRRDILSQSLLHEHDYLMILDIDNFKSINDRYGHAVGDLALMAFSRHIKGSIRKVDTAIRWGGEEFVLLFKGMEDDEMMIHSAGRLLERPLRIPELPTPITFSAGVIRIRDYLTVTEAVHLADELLYHVKQHGKHNIACYTGKAIRLIRPLPDATGA</sequence>
<keyword evidence="3" id="KW-0812">Transmembrane</keyword>
<dbReference type="GeneID" id="58922819"/>
<feature type="domain" description="GGDEF" evidence="4">
    <location>
        <begin position="357"/>
        <end position="486"/>
    </location>
</feature>
<dbReference type="SMART" id="SM00267">
    <property type="entry name" value="GGDEF"/>
    <property type="match status" value="1"/>
</dbReference>
<feature type="transmembrane region" description="Helical" evidence="3">
    <location>
        <begin position="21"/>
        <end position="44"/>
    </location>
</feature>
<keyword evidence="3" id="KW-1133">Transmembrane helix</keyword>
<comment type="caution">
    <text evidence="5">The sequence shown here is derived from an EMBL/GenBank/DDBJ whole genome shotgun (WGS) entry which is preliminary data.</text>
</comment>
<dbReference type="STRING" id="646.BJD16_19140"/>
<keyword evidence="3" id="KW-0472">Membrane</keyword>
<evidence type="ECO:0000256" key="1">
    <source>
        <dbReference type="ARBA" id="ARBA00012528"/>
    </source>
</evidence>
<dbReference type="PANTHER" id="PTHR45138">
    <property type="entry name" value="REGULATORY COMPONENTS OF SENSORY TRANSDUCTION SYSTEM"/>
    <property type="match status" value="1"/>
</dbReference>
<reference evidence="5 6" key="1">
    <citation type="submission" date="2016-09" db="EMBL/GenBank/DDBJ databases">
        <title>Draft Genome Sequence of Aeromonas sobria Strain 08005, Isolated from Sick Rana catesbeiana.</title>
        <authorList>
            <person name="Yang Q."/>
        </authorList>
    </citation>
    <scope>NUCLEOTIDE SEQUENCE [LARGE SCALE GENOMIC DNA]</scope>
    <source>
        <strain evidence="5 6">08005</strain>
    </source>
</reference>
<dbReference type="Pfam" id="PF00990">
    <property type="entry name" value="GGDEF"/>
    <property type="match status" value="1"/>
</dbReference>
<dbReference type="NCBIfam" id="TIGR00254">
    <property type="entry name" value="GGDEF"/>
    <property type="match status" value="1"/>
</dbReference>
<organism evidence="5 6">
    <name type="scientific">Aeromonas sobria</name>
    <dbReference type="NCBI Taxonomy" id="646"/>
    <lineage>
        <taxon>Bacteria</taxon>
        <taxon>Pseudomonadati</taxon>
        <taxon>Pseudomonadota</taxon>
        <taxon>Gammaproteobacteria</taxon>
        <taxon>Aeromonadales</taxon>
        <taxon>Aeromonadaceae</taxon>
        <taxon>Aeromonas</taxon>
    </lineage>
</organism>
<evidence type="ECO:0000313" key="6">
    <source>
        <dbReference type="Proteomes" id="UP000179934"/>
    </source>
</evidence>
<comment type="catalytic activity">
    <reaction evidence="2">
        <text>2 GTP = 3',3'-c-di-GMP + 2 diphosphate</text>
        <dbReference type="Rhea" id="RHEA:24898"/>
        <dbReference type="ChEBI" id="CHEBI:33019"/>
        <dbReference type="ChEBI" id="CHEBI:37565"/>
        <dbReference type="ChEBI" id="CHEBI:58805"/>
        <dbReference type="EC" id="2.7.7.65"/>
    </reaction>
</comment>
<dbReference type="Proteomes" id="UP000179934">
    <property type="component" value="Unassembled WGS sequence"/>
</dbReference>
<dbReference type="EC" id="2.7.7.65" evidence="1"/>
<evidence type="ECO:0000259" key="4">
    <source>
        <dbReference type="PROSITE" id="PS50887"/>
    </source>
</evidence>
<dbReference type="PANTHER" id="PTHR45138:SF9">
    <property type="entry name" value="DIGUANYLATE CYCLASE DGCM-RELATED"/>
    <property type="match status" value="1"/>
</dbReference>
<dbReference type="PROSITE" id="PS50887">
    <property type="entry name" value="GGDEF"/>
    <property type="match status" value="1"/>
</dbReference>
<dbReference type="SUPFAM" id="SSF55073">
    <property type="entry name" value="Nucleotide cyclase"/>
    <property type="match status" value="1"/>
</dbReference>
<dbReference type="InterPro" id="IPR043128">
    <property type="entry name" value="Rev_trsase/Diguanyl_cyclase"/>
</dbReference>
<accession>A0A1S2CNR8</accession>
<protein>
    <recommendedName>
        <fullName evidence="1">diguanylate cyclase</fullName>
        <ecNumber evidence="1">2.7.7.65</ecNumber>
    </recommendedName>
</protein>
<dbReference type="GO" id="GO:0052621">
    <property type="term" value="F:diguanylate cyclase activity"/>
    <property type="evidence" value="ECO:0007669"/>
    <property type="project" value="UniProtKB-EC"/>
</dbReference>
<dbReference type="Gene3D" id="3.30.70.270">
    <property type="match status" value="1"/>
</dbReference>
<evidence type="ECO:0000256" key="3">
    <source>
        <dbReference type="SAM" id="Phobius"/>
    </source>
</evidence>
<dbReference type="AlphaFoldDB" id="A0A1S2CNR8"/>
<dbReference type="RefSeq" id="WP_042021472.1">
    <property type="nucleotide sequence ID" value="NZ_CDBW01000025.1"/>
</dbReference>
<dbReference type="InterPro" id="IPR050469">
    <property type="entry name" value="Diguanylate_Cyclase"/>
</dbReference>